<feature type="transmembrane region" description="Helical" evidence="2">
    <location>
        <begin position="16"/>
        <end position="34"/>
    </location>
</feature>
<evidence type="ECO:0000313" key="4">
    <source>
        <dbReference type="Proteomes" id="UP000224915"/>
    </source>
</evidence>
<keyword evidence="2" id="KW-0812">Transmembrane</keyword>
<dbReference type="AlphaFoldDB" id="A0A2A9D2J1"/>
<sequence length="242" mass="24497">MSETSVDRVVARRRRWIIALVALLVAVSAVVLFATRGGSGEDGEAMPVQSAGPTASGSQDEASPQEGDSSSSPASTASENVPQETSSSPEGGGEADVPADEDPTLEPTVIPTADPVALDEPAELASEVTARLTQISTVEGTAAGPGEVAGPAIRVVVEVTNETGASITMTGSAVNVYYGSDRIPALPLSGPDIEAFPTRIPAGESGLAALVFGVPEGERDEVVVEVNSADLSRVVLFEGSLA</sequence>
<dbReference type="Proteomes" id="UP000224915">
    <property type="component" value="Unassembled WGS sequence"/>
</dbReference>
<feature type="compositionally biased region" description="Polar residues" evidence="1">
    <location>
        <begin position="79"/>
        <end position="89"/>
    </location>
</feature>
<feature type="compositionally biased region" description="Low complexity" evidence="1">
    <location>
        <begin position="69"/>
        <end position="78"/>
    </location>
</feature>
<gene>
    <name evidence="3" type="ORF">ATL40_2065</name>
</gene>
<keyword evidence="4" id="KW-1185">Reference proteome</keyword>
<evidence type="ECO:0000256" key="2">
    <source>
        <dbReference type="SAM" id="Phobius"/>
    </source>
</evidence>
<reference evidence="3 4" key="1">
    <citation type="submission" date="2017-10" db="EMBL/GenBank/DDBJ databases">
        <title>Sequencing the genomes of 1000 actinobacteria strains.</title>
        <authorList>
            <person name="Klenk H.-P."/>
        </authorList>
    </citation>
    <scope>NUCLEOTIDE SEQUENCE [LARGE SCALE GENOMIC DNA]</scope>
    <source>
        <strain evidence="3 4">DSM 21801</strain>
    </source>
</reference>
<comment type="caution">
    <text evidence="3">The sequence shown here is derived from an EMBL/GenBank/DDBJ whole genome shotgun (WGS) entry which is preliminary data.</text>
</comment>
<evidence type="ECO:0000313" key="3">
    <source>
        <dbReference type="EMBL" id="PFG20465.1"/>
    </source>
</evidence>
<keyword evidence="2" id="KW-1133">Transmembrane helix</keyword>
<keyword evidence="2" id="KW-0472">Membrane</keyword>
<accession>A0A2A9D2J1</accession>
<feature type="compositionally biased region" description="Polar residues" evidence="1">
    <location>
        <begin position="51"/>
        <end position="68"/>
    </location>
</feature>
<feature type="region of interest" description="Disordered" evidence="1">
    <location>
        <begin position="38"/>
        <end position="110"/>
    </location>
</feature>
<name>A0A2A9D2J1_9MICO</name>
<dbReference type="EMBL" id="PDJD01000001">
    <property type="protein sequence ID" value="PFG20465.1"/>
    <property type="molecule type" value="Genomic_DNA"/>
</dbReference>
<evidence type="ECO:0008006" key="5">
    <source>
        <dbReference type="Google" id="ProtNLM"/>
    </source>
</evidence>
<dbReference type="OrthoDB" id="3831250at2"/>
<dbReference type="RefSeq" id="WP_143556937.1">
    <property type="nucleotide sequence ID" value="NZ_PDJD01000001.1"/>
</dbReference>
<protein>
    <recommendedName>
        <fullName evidence="5">DUF4352 domain-containing protein</fullName>
    </recommendedName>
</protein>
<proteinExistence type="predicted"/>
<evidence type="ECO:0000256" key="1">
    <source>
        <dbReference type="SAM" id="MobiDB-lite"/>
    </source>
</evidence>
<organism evidence="3 4">
    <name type="scientific">Serinibacter salmoneus</name>
    <dbReference type="NCBI Taxonomy" id="556530"/>
    <lineage>
        <taxon>Bacteria</taxon>
        <taxon>Bacillati</taxon>
        <taxon>Actinomycetota</taxon>
        <taxon>Actinomycetes</taxon>
        <taxon>Micrococcales</taxon>
        <taxon>Beutenbergiaceae</taxon>
        <taxon>Serinibacter</taxon>
    </lineage>
</organism>